<dbReference type="EMBL" id="SRLO01010931">
    <property type="protein sequence ID" value="TNN26120.1"/>
    <property type="molecule type" value="Genomic_DNA"/>
</dbReference>
<dbReference type="Proteomes" id="UP000314294">
    <property type="component" value="Unassembled WGS sequence"/>
</dbReference>
<sequence length="124" mass="13868">MTCVPCDDNCVSCDEHECFWCETDLFLSDGRCVSTCPVGFYGYEDTNDCERCHPACATCGGPERDDCLSCEEDELLESGECMSDHEACPAKTFRSGTTDTYRVRRSDCRLLMSRGLGRFHRGST</sequence>
<protein>
    <submittedName>
        <fullName evidence="6">Proprotein convertase subtilisin/kexin type 5</fullName>
    </submittedName>
</protein>
<dbReference type="Gene3D" id="2.10.220.10">
    <property type="entry name" value="Hormone Receptor, Insulin-like Growth Factor Receptor 1, Chain A, domain 2"/>
    <property type="match status" value="2"/>
</dbReference>
<keyword evidence="4" id="KW-0325">Glycoprotein</keyword>
<keyword evidence="3" id="KW-0732">Signal</keyword>
<dbReference type="SMART" id="SM00261">
    <property type="entry name" value="FU"/>
    <property type="match status" value="2"/>
</dbReference>
<reference evidence="6 7" key="1">
    <citation type="submission" date="2019-03" db="EMBL/GenBank/DDBJ databases">
        <title>First draft genome of Liparis tanakae, snailfish: a comprehensive survey of snailfish specific genes.</title>
        <authorList>
            <person name="Kim W."/>
            <person name="Song I."/>
            <person name="Jeong J.-H."/>
            <person name="Kim D."/>
            <person name="Kim S."/>
            <person name="Ryu S."/>
            <person name="Song J.Y."/>
            <person name="Lee S.K."/>
        </authorList>
    </citation>
    <scope>NUCLEOTIDE SEQUENCE [LARGE SCALE GENOMIC DNA]</scope>
    <source>
        <tissue evidence="6">Muscle</tissue>
    </source>
</reference>
<dbReference type="Pfam" id="PF15913">
    <property type="entry name" value="Furin-like_2"/>
    <property type="match status" value="1"/>
</dbReference>
<dbReference type="OrthoDB" id="300641at2759"/>
<comment type="subcellular location">
    <subcellularLocation>
        <location evidence="1">Secreted</location>
    </subcellularLocation>
</comment>
<keyword evidence="7" id="KW-1185">Reference proteome</keyword>
<comment type="caution">
    <text evidence="6">The sequence shown here is derived from an EMBL/GenBank/DDBJ whole genome shotgun (WGS) entry which is preliminary data.</text>
</comment>
<dbReference type="GO" id="GO:0005576">
    <property type="term" value="C:extracellular region"/>
    <property type="evidence" value="ECO:0007669"/>
    <property type="project" value="UniProtKB-SubCell"/>
</dbReference>
<dbReference type="InterPro" id="IPR009030">
    <property type="entry name" value="Growth_fac_rcpt_cys_sf"/>
</dbReference>
<dbReference type="CDD" id="cd00064">
    <property type="entry name" value="FU"/>
    <property type="match status" value="2"/>
</dbReference>
<evidence type="ECO:0000256" key="1">
    <source>
        <dbReference type="ARBA" id="ARBA00004613"/>
    </source>
</evidence>
<evidence type="ECO:0000313" key="7">
    <source>
        <dbReference type="Proteomes" id="UP000314294"/>
    </source>
</evidence>
<keyword evidence="2" id="KW-0964">Secreted</keyword>
<dbReference type="InterPro" id="IPR043601">
    <property type="entry name" value="Rspo_Fu-CRD_dom"/>
</dbReference>
<dbReference type="SUPFAM" id="SSF57184">
    <property type="entry name" value="Growth factor receptor domain"/>
    <property type="match status" value="1"/>
</dbReference>
<dbReference type="InterPro" id="IPR006212">
    <property type="entry name" value="Furin_repeat"/>
</dbReference>
<name>A0A4Z2EC20_9TELE</name>
<evidence type="ECO:0000313" key="6">
    <source>
        <dbReference type="EMBL" id="TNN26120.1"/>
    </source>
</evidence>
<evidence type="ECO:0000259" key="5">
    <source>
        <dbReference type="Pfam" id="PF15913"/>
    </source>
</evidence>
<proteinExistence type="predicted"/>
<evidence type="ECO:0000256" key="3">
    <source>
        <dbReference type="ARBA" id="ARBA00022729"/>
    </source>
</evidence>
<gene>
    <name evidence="6" type="primary">PCSK5_3</name>
    <name evidence="6" type="ORF">EYF80_063742</name>
</gene>
<feature type="domain" description="R-spondin Fu-CRD" evidence="5">
    <location>
        <begin position="3"/>
        <end position="92"/>
    </location>
</feature>
<accession>A0A4Z2EC20</accession>
<organism evidence="6 7">
    <name type="scientific">Liparis tanakae</name>
    <name type="common">Tanaka's snailfish</name>
    <dbReference type="NCBI Taxonomy" id="230148"/>
    <lineage>
        <taxon>Eukaryota</taxon>
        <taxon>Metazoa</taxon>
        <taxon>Chordata</taxon>
        <taxon>Craniata</taxon>
        <taxon>Vertebrata</taxon>
        <taxon>Euteleostomi</taxon>
        <taxon>Actinopterygii</taxon>
        <taxon>Neopterygii</taxon>
        <taxon>Teleostei</taxon>
        <taxon>Neoteleostei</taxon>
        <taxon>Acanthomorphata</taxon>
        <taxon>Eupercaria</taxon>
        <taxon>Perciformes</taxon>
        <taxon>Cottioidei</taxon>
        <taxon>Cottales</taxon>
        <taxon>Liparidae</taxon>
        <taxon>Liparis</taxon>
    </lineage>
</organism>
<dbReference type="AlphaFoldDB" id="A0A4Z2EC20"/>
<evidence type="ECO:0000256" key="2">
    <source>
        <dbReference type="ARBA" id="ARBA00022525"/>
    </source>
</evidence>
<evidence type="ECO:0000256" key="4">
    <source>
        <dbReference type="ARBA" id="ARBA00023180"/>
    </source>
</evidence>